<gene>
    <name evidence="1" type="ORF">C798_06280</name>
</gene>
<accession>A0A6M3ZPD9</accession>
<organism evidence="1 2">
    <name type="scientific">Herbaspirillum rubrisubalbicans Os34</name>
    <dbReference type="NCBI Taxonomy" id="1235827"/>
    <lineage>
        <taxon>Bacteria</taxon>
        <taxon>Pseudomonadati</taxon>
        <taxon>Pseudomonadota</taxon>
        <taxon>Betaproteobacteria</taxon>
        <taxon>Burkholderiales</taxon>
        <taxon>Oxalobacteraceae</taxon>
        <taxon>Herbaspirillum</taxon>
    </lineage>
</organism>
<reference evidence="1 2" key="1">
    <citation type="journal article" date="2012" name="J. Bacteriol.">
        <title>Genome sequence of the pathogenic Herbaspirillum seropedicae strain Os34, isolated from rice roots.</title>
        <authorList>
            <person name="Ye W."/>
            <person name="Ye S."/>
            <person name="Liu J."/>
            <person name="Chang S."/>
            <person name="Chen M."/>
            <person name="Zhu B."/>
            <person name="Guo L."/>
            <person name="An Q."/>
        </authorList>
    </citation>
    <scope>NUCLEOTIDE SEQUENCE [LARGE SCALE GENOMIC DNA]</scope>
    <source>
        <strain evidence="1 2">Os34</strain>
    </source>
</reference>
<dbReference type="EMBL" id="CP008956">
    <property type="protein sequence ID" value="QJP99849.1"/>
    <property type="molecule type" value="Genomic_DNA"/>
</dbReference>
<evidence type="ECO:0000313" key="2">
    <source>
        <dbReference type="Proteomes" id="UP000501648"/>
    </source>
</evidence>
<sequence>MPIFIFRFGYLNIRMVGKFVFLVGISALFSSVDVFREASAGTEDLGRSTARGAAYALVVSEKCATRPRTMQEVMATRAALFSGLERIGYAVEQIKAGYLEGIVSAEASFPGKMRPPAAECDYAEKAKEAIDRITQSAGAR</sequence>
<dbReference type="RefSeq" id="WP_017455610.1">
    <property type="nucleotide sequence ID" value="NZ_CP008956.1"/>
</dbReference>
<proteinExistence type="predicted"/>
<name>A0A6M3ZPD9_9BURK</name>
<protein>
    <submittedName>
        <fullName evidence="1">Uncharacterized protein</fullName>
    </submittedName>
</protein>
<dbReference type="Proteomes" id="UP000501648">
    <property type="component" value="Chromosome"/>
</dbReference>
<dbReference type="AlphaFoldDB" id="A0A6M3ZPD9"/>
<evidence type="ECO:0000313" key="1">
    <source>
        <dbReference type="EMBL" id="QJP99849.1"/>
    </source>
</evidence>